<keyword evidence="2" id="KW-0687">Ribonucleoprotein</keyword>
<sequence>MKIKSPEEIFPFSLPISESEIIDFFLGAFLKDEVLKITSVQKQTPAGQHTRFKAFIAIRDYYGHVGLGVKCSTEVPTAIRGFPSFLSSLCSEAIVGNKIGQPHTVPCKVTGCCGSELPPKALAFFQPLCPRSS</sequence>
<dbReference type="InterPro" id="IPR000851">
    <property type="entry name" value="Ribosomal_uS5"/>
</dbReference>
<dbReference type="Ensembl" id="ENSUMAT00000042013.1">
    <property type="protein sequence ID" value="ENSUMAP00000035513.1"/>
    <property type="gene ID" value="ENSUMAG00000025535.1"/>
</dbReference>
<dbReference type="InterPro" id="IPR013810">
    <property type="entry name" value="Ribosomal_uS5_N"/>
</dbReference>
<evidence type="ECO:0000259" key="3">
    <source>
        <dbReference type="PROSITE" id="PS50881"/>
    </source>
</evidence>
<dbReference type="GO" id="GO:0003723">
    <property type="term" value="F:RNA binding"/>
    <property type="evidence" value="ECO:0007669"/>
    <property type="project" value="InterPro"/>
</dbReference>
<dbReference type="PANTHER" id="PTHR13718:SF4">
    <property type="entry name" value="40S RIBOSOMAL PROTEIN S2"/>
    <property type="match status" value="1"/>
</dbReference>
<organism evidence="4">
    <name type="scientific">Ursus maritimus</name>
    <name type="common">Polar bear</name>
    <name type="synonym">Thalarctos maritimus</name>
    <dbReference type="NCBI Taxonomy" id="29073"/>
    <lineage>
        <taxon>Eukaryota</taxon>
        <taxon>Metazoa</taxon>
        <taxon>Chordata</taxon>
        <taxon>Craniata</taxon>
        <taxon>Vertebrata</taxon>
        <taxon>Euteleostomi</taxon>
        <taxon>Mammalia</taxon>
        <taxon>Eutheria</taxon>
        <taxon>Laurasiatheria</taxon>
        <taxon>Carnivora</taxon>
        <taxon>Caniformia</taxon>
        <taxon>Ursidae</taxon>
        <taxon>Ursus</taxon>
    </lineage>
</organism>
<dbReference type="InterPro" id="IPR014721">
    <property type="entry name" value="Ribsml_uS5_D2-typ_fold_subgr"/>
</dbReference>
<dbReference type="GO" id="GO:0003735">
    <property type="term" value="F:structural constituent of ribosome"/>
    <property type="evidence" value="ECO:0007669"/>
    <property type="project" value="UniProtKB-UniRule"/>
</dbReference>
<dbReference type="PROSITE" id="PS50881">
    <property type="entry name" value="S5_DSRBD"/>
    <property type="match status" value="1"/>
</dbReference>
<name>A0A452VNT9_URSMA</name>
<feature type="domain" description="S5 DRBM" evidence="3">
    <location>
        <begin position="30"/>
        <end position="80"/>
    </location>
</feature>
<dbReference type="GO" id="GO:0022627">
    <property type="term" value="C:cytosolic small ribosomal subunit"/>
    <property type="evidence" value="ECO:0007669"/>
    <property type="project" value="TreeGrafter"/>
</dbReference>
<protein>
    <recommendedName>
        <fullName evidence="1">40S ribosomal protein S2</fullName>
    </recommendedName>
</protein>
<dbReference type="GO" id="GO:0006412">
    <property type="term" value="P:translation"/>
    <property type="evidence" value="ECO:0007669"/>
    <property type="project" value="InterPro"/>
</dbReference>
<keyword evidence="2" id="KW-0689">Ribosomal protein</keyword>
<accession>A0A452VNT9</accession>
<dbReference type="Gene3D" id="3.30.160.20">
    <property type="match status" value="1"/>
</dbReference>
<dbReference type="PANTHER" id="PTHR13718">
    <property type="entry name" value="RIBOSOMAL S SUBUNIT"/>
    <property type="match status" value="1"/>
</dbReference>
<reference evidence="4" key="1">
    <citation type="submission" date="2019-03" db="UniProtKB">
        <authorList>
            <consortium name="Ensembl"/>
        </authorList>
    </citation>
    <scope>IDENTIFICATION</scope>
</reference>
<evidence type="ECO:0000256" key="1">
    <source>
        <dbReference type="ARBA" id="ARBA00035407"/>
    </source>
</evidence>
<proteinExistence type="predicted"/>
<evidence type="ECO:0000256" key="2">
    <source>
        <dbReference type="PROSITE-ProRule" id="PRU00268"/>
    </source>
</evidence>
<dbReference type="OMA" id="TAICGHY"/>
<dbReference type="AlphaFoldDB" id="A0A452VNT9"/>
<dbReference type="Pfam" id="PF00333">
    <property type="entry name" value="Ribosomal_S5"/>
    <property type="match status" value="1"/>
</dbReference>
<dbReference type="Gene3D" id="3.30.230.10">
    <property type="match status" value="1"/>
</dbReference>
<dbReference type="GeneTree" id="ENSGT00940000153095"/>
<dbReference type="FunFam" id="3.30.160.20:FF:000133">
    <property type="entry name" value="40S ribosomal protein S2"/>
    <property type="match status" value="1"/>
</dbReference>
<evidence type="ECO:0000313" key="4">
    <source>
        <dbReference type="Ensembl" id="ENSUMAP00000035513"/>
    </source>
</evidence>
<dbReference type="SUPFAM" id="SSF54768">
    <property type="entry name" value="dsRNA-binding domain-like"/>
    <property type="match status" value="1"/>
</dbReference>